<dbReference type="GO" id="GO:0008483">
    <property type="term" value="F:transaminase activity"/>
    <property type="evidence" value="ECO:0007669"/>
    <property type="project" value="InterPro"/>
</dbReference>
<accession>A0A7C8P3D7</accession>
<dbReference type="InterPro" id="IPR015424">
    <property type="entry name" value="PyrdxlP-dep_Trfase"/>
</dbReference>
<name>A0A7C8P3D7_ORBOL</name>
<dbReference type="InterPro" id="IPR015422">
    <property type="entry name" value="PyrdxlP-dep_Trfase_small"/>
</dbReference>
<gene>
    <name evidence="4" type="ORF">TWF102_006044</name>
    <name evidence="5" type="ORF">TWF703_010236</name>
</gene>
<evidence type="ECO:0000256" key="3">
    <source>
        <dbReference type="RuleBase" id="RU003560"/>
    </source>
</evidence>
<sequence>MPNLNDPTCGELADSADSAILNRTLYSKPAELVVAGHDSYLVTDSNDEILDATAGPGVTCLGHSNKEVHQAIIDQMQKISYVYSGHNTTQPAEDLATFLIQESQGAFSKVLINSGGSEATETAIKIVRQYSLAKSLGSNPLTATREHIISRFPSYHGNTLGALAVSGHPLRKGIFTPYLSAAPISFVSTCYPYRQLRDGETEEQLCQRLLQELDDEFQKHDGNVAAFWMEPVSGTSQACTPSLKRYIPGVKKLCKKYGALLVMDEILCGMGRTGYLFSWMEDGSVEDAAPDLMTCAKALGGGYGPISAVLMTEEVARVLNESGGYNGGFTYQSHTLACTASLAVQRIIKRDNLLENVRQMGELLFSLLREHLKDAPYIGEIRGRGLQIGVEFVKDIATKEPLPPSTRFAGRLLEHAWEKERLSMLLGMGTVHKDGRVSGDTILLLPMYIIKEKEVREIADRFARSVEAVSAIVMKELSDQT</sequence>
<dbReference type="Gene3D" id="3.40.640.10">
    <property type="entry name" value="Type I PLP-dependent aspartate aminotransferase-like (Major domain)"/>
    <property type="match status" value="1"/>
</dbReference>
<dbReference type="AlphaFoldDB" id="A0A7C8P3D7"/>
<proteinExistence type="inferred from homology"/>
<dbReference type="InterPro" id="IPR049704">
    <property type="entry name" value="Aminotrans_3_PPA_site"/>
</dbReference>
<evidence type="ECO:0000313" key="6">
    <source>
        <dbReference type="Proteomes" id="UP000475325"/>
    </source>
</evidence>
<reference evidence="6 7" key="1">
    <citation type="submission" date="2019-06" db="EMBL/GenBank/DDBJ databases">
        <authorList>
            <person name="Palmer J.M."/>
        </authorList>
    </citation>
    <scope>NUCLEOTIDE SEQUENCE [LARGE SCALE GENOMIC DNA]</scope>
    <source>
        <strain evidence="4 6">TWF102</strain>
        <strain evidence="5 7">TWF703</strain>
    </source>
</reference>
<dbReference type="Pfam" id="PF00202">
    <property type="entry name" value="Aminotran_3"/>
    <property type="match status" value="1"/>
</dbReference>
<dbReference type="PANTHER" id="PTHR43094">
    <property type="entry name" value="AMINOTRANSFERASE"/>
    <property type="match status" value="1"/>
</dbReference>
<evidence type="ECO:0000313" key="7">
    <source>
        <dbReference type="Proteomes" id="UP000480548"/>
    </source>
</evidence>
<dbReference type="GO" id="GO:0005829">
    <property type="term" value="C:cytosol"/>
    <property type="evidence" value="ECO:0007669"/>
    <property type="project" value="TreeGrafter"/>
</dbReference>
<evidence type="ECO:0000256" key="1">
    <source>
        <dbReference type="ARBA" id="ARBA00008954"/>
    </source>
</evidence>
<dbReference type="EMBL" id="WIQZ01000080">
    <property type="protein sequence ID" value="KAF3126945.1"/>
    <property type="molecule type" value="Genomic_DNA"/>
</dbReference>
<organism evidence="5 7">
    <name type="scientific">Orbilia oligospora</name>
    <name type="common">Nematode-trapping fungus</name>
    <name type="synonym">Arthrobotrys oligospora</name>
    <dbReference type="NCBI Taxonomy" id="2813651"/>
    <lineage>
        <taxon>Eukaryota</taxon>
        <taxon>Fungi</taxon>
        <taxon>Dikarya</taxon>
        <taxon>Ascomycota</taxon>
        <taxon>Pezizomycotina</taxon>
        <taxon>Orbiliomycetes</taxon>
        <taxon>Orbiliales</taxon>
        <taxon>Orbiliaceae</taxon>
        <taxon>Orbilia</taxon>
    </lineage>
</organism>
<dbReference type="GO" id="GO:0030170">
    <property type="term" value="F:pyridoxal phosphate binding"/>
    <property type="evidence" value="ECO:0007669"/>
    <property type="project" value="InterPro"/>
</dbReference>
<evidence type="ECO:0000313" key="4">
    <source>
        <dbReference type="EMBL" id="KAF3098484.1"/>
    </source>
</evidence>
<dbReference type="InterPro" id="IPR015421">
    <property type="entry name" value="PyrdxlP-dep_Trfase_major"/>
</dbReference>
<comment type="similarity">
    <text evidence="1 3">Belongs to the class-III pyridoxal-phosphate-dependent aminotransferase family.</text>
</comment>
<comment type="caution">
    <text evidence="5">The sequence shown here is derived from an EMBL/GenBank/DDBJ whole genome shotgun (WGS) entry which is preliminary data.</text>
</comment>
<evidence type="ECO:0008006" key="8">
    <source>
        <dbReference type="Google" id="ProtNLM"/>
    </source>
</evidence>
<dbReference type="InterPro" id="IPR005814">
    <property type="entry name" value="Aminotrans_3"/>
</dbReference>
<dbReference type="PROSITE" id="PS00600">
    <property type="entry name" value="AA_TRANSFER_CLASS_3"/>
    <property type="match status" value="1"/>
</dbReference>
<evidence type="ECO:0000313" key="5">
    <source>
        <dbReference type="EMBL" id="KAF3126945.1"/>
    </source>
</evidence>
<dbReference type="Gene3D" id="3.90.1150.10">
    <property type="entry name" value="Aspartate Aminotransferase, domain 1"/>
    <property type="match status" value="1"/>
</dbReference>
<keyword evidence="2 3" id="KW-0663">Pyridoxal phosphate</keyword>
<dbReference type="Proteomes" id="UP000480548">
    <property type="component" value="Unassembled WGS sequence"/>
</dbReference>
<dbReference type="Proteomes" id="UP000475325">
    <property type="component" value="Unassembled WGS sequence"/>
</dbReference>
<evidence type="ECO:0000256" key="2">
    <source>
        <dbReference type="ARBA" id="ARBA00022898"/>
    </source>
</evidence>
<protein>
    <recommendedName>
        <fullName evidence="8">Aminotransferase</fullName>
    </recommendedName>
</protein>
<dbReference type="SUPFAM" id="SSF53383">
    <property type="entry name" value="PLP-dependent transferases"/>
    <property type="match status" value="1"/>
</dbReference>
<dbReference type="EMBL" id="WIQW01000031">
    <property type="protein sequence ID" value="KAF3098484.1"/>
    <property type="molecule type" value="Genomic_DNA"/>
</dbReference>
<dbReference type="PANTHER" id="PTHR43094:SF1">
    <property type="entry name" value="AMINOTRANSFERASE CLASS-III"/>
    <property type="match status" value="1"/>
</dbReference>
<dbReference type="CDD" id="cd00610">
    <property type="entry name" value="OAT_like"/>
    <property type="match status" value="1"/>
</dbReference>